<sequence length="73" mass="8713">MFEEQVWNTLLQNGPFAALFIWLLFKVTKESKEREDRLMSHVERTTDTLQRIEQSVTGMQDEIKDIREQIEGQ</sequence>
<evidence type="ECO:0000313" key="2">
    <source>
        <dbReference type="EMBL" id="KSU88900.1"/>
    </source>
</evidence>
<dbReference type="InterPro" id="IPR024405">
    <property type="entry name" value="Phage_BhlA/UviB"/>
</dbReference>
<evidence type="ECO:0000256" key="1">
    <source>
        <dbReference type="SAM" id="Coils"/>
    </source>
</evidence>
<dbReference type="AlphaFoldDB" id="A0A0V8JPC0"/>
<keyword evidence="1" id="KW-0175">Coiled coil</keyword>
<proteinExistence type="predicted"/>
<dbReference type="Proteomes" id="UP000053681">
    <property type="component" value="Unassembled WGS sequence"/>
</dbReference>
<comment type="caution">
    <text evidence="2">The sequence shown here is derived from an EMBL/GenBank/DDBJ whole genome shotgun (WGS) entry which is preliminary data.</text>
</comment>
<protein>
    <submittedName>
        <fullName evidence="2">Uncharacterized protein</fullName>
    </submittedName>
</protein>
<evidence type="ECO:0000313" key="3">
    <source>
        <dbReference type="Proteomes" id="UP000053681"/>
    </source>
</evidence>
<feature type="coiled-coil region" evidence="1">
    <location>
        <begin position="42"/>
        <end position="69"/>
    </location>
</feature>
<reference evidence="2 3" key="1">
    <citation type="submission" date="2015-11" db="EMBL/GenBank/DDBJ databases">
        <title>Bacillus caseinolyticus sp nov.</title>
        <authorList>
            <person name="Dastager S.G."/>
            <person name="Mawlankar R."/>
        </authorList>
    </citation>
    <scope>NUCLEOTIDE SEQUENCE [LARGE SCALE GENOMIC DNA]</scope>
    <source>
        <strain evidence="2 3">SGD-V-76</strain>
    </source>
</reference>
<gene>
    <name evidence="2" type="ORF">AS180_05210</name>
</gene>
<organism evidence="2 3">
    <name type="scientific">Priestia veravalensis</name>
    <dbReference type="NCBI Taxonomy" id="1414648"/>
    <lineage>
        <taxon>Bacteria</taxon>
        <taxon>Bacillati</taxon>
        <taxon>Bacillota</taxon>
        <taxon>Bacilli</taxon>
        <taxon>Bacillales</taxon>
        <taxon>Bacillaceae</taxon>
        <taxon>Priestia</taxon>
    </lineage>
</organism>
<accession>A0A0V8JPC0</accession>
<dbReference type="RefSeq" id="WP_025906981.1">
    <property type="nucleotide sequence ID" value="NZ_KQ758633.1"/>
</dbReference>
<dbReference type="Pfam" id="PF10960">
    <property type="entry name" value="Holin_BhlA"/>
    <property type="match status" value="1"/>
</dbReference>
<keyword evidence="3" id="KW-1185">Reference proteome</keyword>
<name>A0A0V8JPC0_9BACI</name>
<dbReference type="EMBL" id="LNQP01000013">
    <property type="protein sequence ID" value="KSU88900.1"/>
    <property type="molecule type" value="Genomic_DNA"/>
</dbReference>